<reference evidence="2 3" key="1">
    <citation type="journal article" date="2009" name="Genome Biol.">
        <title>Comparative genome and phenotypic analysis of Clostridium difficile 027 strains provides insight into the evolution of a hypervirulent bacterium.</title>
        <authorList>
            <person name="Stabler R.A."/>
            <person name="He M."/>
            <person name="Dawson L."/>
            <person name="Martin M."/>
            <person name="Valiente E."/>
            <person name="Corton C."/>
            <person name="Lawley T.D."/>
            <person name="Sebaihia M."/>
            <person name="Quail M.A."/>
            <person name="Rose G."/>
            <person name="Gerding D.N."/>
            <person name="Gibert M."/>
            <person name="Popoff M.R."/>
            <person name="Parkhill J."/>
            <person name="Dougan G."/>
            <person name="Wren B.W."/>
        </authorList>
    </citation>
    <scope>NUCLEOTIDE SEQUENCE [LARGE SCALE GENOMIC DNA]</scope>
    <source>
        <strain evidence="2 3">CD196</strain>
    </source>
</reference>
<organism evidence="2 3">
    <name type="scientific">Clostridioides difficile (strain CD196)</name>
    <name type="common">Peptoclostridium difficile</name>
    <dbReference type="NCBI Taxonomy" id="645462"/>
    <lineage>
        <taxon>Bacteria</taxon>
        <taxon>Bacillati</taxon>
        <taxon>Bacillota</taxon>
        <taxon>Clostridia</taxon>
        <taxon>Peptostreptococcales</taxon>
        <taxon>Peptostreptococcaceae</taxon>
        <taxon>Clostridioides</taxon>
    </lineage>
</organism>
<keyword evidence="1" id="KW-0472">Membrane</keyword>
<proteinExistence type="predicted"/>
<feature type="transmembrane region" description="Helical" evidence="1">
    <location>
        <begin position="72"/>
        <end position="93"/>
    </location>
</feature>
<dbReference type="EMBL" id="FN538970">
    <property type="protein sequence ID" value="CBA66361.1"/>
    <property type="molecule type" value="Genomic_DNA"/>
</dbReference>
<dbReference type="AlphaFoldDB" id="A0A0H3N6F0"/>
<keyword evidence="1" id="KW-0812">Transmembrane</keyword>
<protein>
    <submittedName>
        <fullName evidence="2">Membrane protein, putative</fullName>
    </submittedName>
</protein>
<name>A0A0H3N6F0_CLODC</name>
<evidence type="ECO:0000256" key="1">
    <source>
        <dbReference type="SAM" id="Phobius"/>
    </source>
</evidence>
<feature type="transmembrane region" description="Helical" evidence="1">
    <location>
        <begin position="276"/>
        <end position="293"/>
    </location>
</feature>
<keyword evidence="1" id="KW-1133">Transmembrane helix</keyword>
<dbReference type="Proteomes" id="UP000002068">
    <property type="component" value="Chromosome"/>
</dbReference>
<feature type="transmembrane region" description="Helical" evidence="1">
    <location>
        <begin position="170"/>
        <end position="195"/>
    </location>
</feature>
<dbReference type="HOGENOM" id="CLU_034731_0_0_9"/>
<feature type="transmembrane region" description="Helical" evidence="1">
    <location>
        <begin position="42"/>
        <end position="60"/>
    </location>
</feature>
<evidence type="ECO:0000313" key="2">
    <source>
        <dbReference type="EMBL" id="CBA66361.1"/>
    </source>
</evidence>
<feature type="transmembrane region" description="Helical" evidence="1">
    <location>
        <begin position="247"/>
        <end position="264"/>
    </location>
</feature>
<feature type="transmembrane region" description="Helical" evidence="1">
    <location>
        <begin position="113"/>
        <end position="136"/>
    </location>
</feature>
<evidence type="ECO:0000313" key="3">
    <source>
        <dbReference type="Proteomes" id="UP000002068"/>
    </source>
</evidence>
<dbReference type="KEGG" id="cdc:CD196_3140"/>
<accession>A0A0H3N6F0</accession>
<sequence length="592" mass="68373">MNLLNIVESIVSCIKGLARRGINMSSIKVISDFITKIIRKNILFAITVIIINYHLIQRWTHISNRGISFNDYLSLSVYTCMTISILTMLNVIFYMRKSYDTVKILCRNNFDYFLGISVAVTRNNFIFCCIPIIYAIAYSSLIRTLSIVTIKSTIFILVFEWFLPLTILSIVISFISVIINNLILKITLSSVFLYLTSTKMLDRVIDIKEPFFKALFKSLNIFEDQSYAYYSDFVGKVNNSAYVIDKIIPTLFAITLIIVAYLILNDIRKKQIKSLIVIVVYSILFIGLNYISIDMSTYRDEERSYGEYLKKSNISDIKIKSHDMKIDFKSKSNIKDRIVLLNTSNEELTNINMILDEIFDIKYIKVNSENIKFNKKKDLIEVNLKESLEPNDEVTLDIEYEGYINVLTSWNQNKYIATKDDIMLPPGSLAWYPKVNQSSCMAYKINLSSKNNVYSNLPLLNKTSNFLKKDYIFEGKSNDIAIYAGEFKEEVKDDIKIIYPSDSNVNMDIEEKIKFLIETRNEILGDSKASVDAKKYVDEVDNVMESIKRKKINMILVADLPSNEFLYEDSKGEKISITIYHWLSGNILIIDK</sequence>
<gene>
    <name evidence="2" type="ordered locus">CD196_3140</name>
</gene>